<sequence>MHFNVFVFRCGKSAIFALGMIQSRLPHENLILIKTLSSYLNI</sequence>
<protein>
    <submittedName>
        <fullName evidence="1">Uncharacterized protein</fullName>
    </submittedName>
</protein>
<accession>A0A0A8YZW1</accession>
<name>A0A0A8YZW1_ARUDO</name>
<reference evidence="1" key="1">
    <citation type="submission" date="2014-09" db="EMBL/GenBank/DDBJ databases">
        <authorList>
            <person name="Magalhaes I.L.F."/>
            <person name="Oliveira U."/>
            <person name="Santos F.R."/>
            <person name="Vidigal T.H.D.A."/>
            <person name="Brescovit A.D."/>
            <person name="Santos A.J."/>
        </authorList>
    </citation>
    <scope>NUCLEOTIDE SEQUENCE</scope>
    <source>
        <tissue evidence="1">Shoot tissue taken approximately 20 cm above the soil surface</tissue>
    </source>
</reference>
<reference evidence="1" key="2">
    <citation type="journal article" date="2015" name="Data Brief">
        <title>Shoot transcriptome of the giant reed, Arundo donax.</title>
        <authorList>
            <person name="Barrero R.A."/>
            <person name="Guerrero F.D."/>
            <person name="Moolhuijzen P."/>
            <person name="Goolsby J.A."/>
            <person name="Tidwell J."/>
            <person name="Bellgard S.E."/>
            <person name="Bellgard M.I."/>
        </authorList>
    </citation>
    <scope>NUCLEOTIDE SEQUENCE</scope>
    <source>
        <tissue evidence="1">Shoot tissue taken approximately 20 cm above the soil surface</tissue>
    </source>
</reference>
<dbReference type="EMBL" id="GBRH01265216">
    <property type="protein sequence ID" value="JAD32679.1"/>
    <property type="molecule type" value="Transcribed_RNA"/>
</dbReference>
<dbReference type="AlphaFoldDB" id="A0A0A8YZW1"/>
<evidence type="ECO:0000313" key="1">
    <source>
        <dbReference type="EMBL" id="JAD32679.1"/>
    </source>
</evidence>
<organism evidence="1">
    <name type="scientific">Arundo donax</name>
    <name type="common">Giant reed</name>
    <name type="synonym">Donax arundinaceus</name>
    <dbReference type="NCBI Taxonomy" id="35708"/>
    <lineage>
        <taxon>Eukaryota</taxon>
        <taxon>Viridiplantae</taxon>
        <taxon>Streptophyta</taxon>
        <taxon>Embryophyta</taxon>
        <taxon>Tracheophyta</taxon>
        <taxon>Spermatophyta</taxon>
        <taxon>Magnoliopsida</taxon>
        <taxon>Liliopsida</taxon>
        <taxon>Poales</taxon>
        <taxon>Poaceae</taxon>
        <taxon>PACMAD clade</taxon>
        <taxon>Arundinoideae</taxon>
        <taxon>Arundineae</taxon>
        <taxon>Arundo</taxon>
    </lineage>
</organism>
<proteinExistence type="predicted"/>